<evidence type="ECO:0000313" key="3">
    <source>
        <dbReference type="Proteomes" id="UP000319859"/>
    </source>
</evidence>
<evidence type="ECO:0000313" key="2">
    <source>
        <dbReference type="EMBL" id="TWB22042.1"/>
    </source>
</evidence>
<dbReference type="Gene3D" id="1.10.238.10">
    <property type="entry name" value="EF-hand"/>
    <property type="match status" value="1"/>
</dbReference>
<dbReference type="SUPFAM" id="SSF47473">
    <property type="entry name" value="EF-hand"/>
    <property type="match status" value="1"/>
</dbReference>
<dbReference type="PROSITE" id="PS00018">
    <property type="entry name" value="EF_HAND_1"/>
    <property type="match status" value="1"/>
</dbReference>
<name>A0A560FKA5_9PROT</name>
<dbReference type="InterPro" id="IPR011992">
    <property type="entry name" value="EF-hand-dom_pair"/>
</dbReference>
<dbReference type="Proteomes" id="UP000319859">
    <property type="component" value="Unassembled WGS sequence"/>
</dbReference>
<sequence>MKMMPVVNCGVSVGINHPGPPGDDTAARQSALNQIFEVSDTDKDGVLSAVEVEAAVGSGQGAKADADALYGKLSADGTQAVDRQRFMSSFPSGGLNGPTLYLLAQTKDMADHGYVETRHLVSLVNPETGEEDGGEYPWIPPEKTDPGGPIARASLDMMYGTFGQVVNDAGKDMLRQMRDNEAFLP</sequence>
<dbReference type="GO" id="GO:0005509">
    <property type="term" value="F:calcium ion binding"/>
    <property type="evidence" value="ECO:0007669"/>
    <property type="project" value="InterPro"/>
</dbReference>
<dbReference type="InterPro" id="IPR018247">
    <property type="entry name" value="EF_Hand_1_Ca_BS"/>
</dbReference>
<reference evidence="2 3" key="1">
    <citation type="submission" date="2019-06" db="EMBL/GenBank/DDBJ databases">
        <title>Genomic Encyclopedia of Type Strains, Phase IV (KMG-V): Genome sequencing to study the core and pangenomes of soil and plant-associated prokaryotes.</title>
        <authorList>
            <person name="Whitman W."/>
        </authorList>
    </citation>
    <scope>NUCLEOTIDE SEQUENCE [LARGE SCALE GENOMIC DNA]</scope>
    <source>
        <strain evidence="2 3">BR 11880</strain>
    </source>
</reference>
<organism evidence="2 3">
    <name type="scientific">Nitrospirillum amazonense</name>
    <dbReference type="NCBI Taxonomy" id="28077"/>
    <lineage>
        <taxon>Bacteria</taxon>
        <taxon>Pseudomonadati</taxon>
        <taxon>Pseudomonadota</taxon>
        <taxon>Alphaproteobacteria</taxon>
        <taxon>Rhodospirillales</taxon>
        <taxon>Azospirillaceae</taxon>
        <taxon>Nitrospirillum</taxon>
    </lineage>
</organism>
<dbReference type="PROSITE" id="PS50222">
    <property type="entry name" value="EF_HAND_2"/>
    <property type="match status" value="1"/>
</dbReference>
<dbReference type="InterPro" id="IPR002048">
    <property type="entry name" value="EF_hand_dom"/>
</dbReference>
<protein>
    <recommendedName>
        <fullName evidence="1">EF-hand domain-containing protein</fullName>
    </recommendedName>
</protein>
<evidence type="ECO:0000259" key="1">
    <source>
        <dbReference type="PROSITE" id="PS50222"/>
    </source>
</evidence>
<feature type="domain" description="EF-hand" evidence="1">
    <location>
        <begin position="27"/>
        <end position="62"/>
    </location>
</feature>
<proteinExistence type="predicted"/>
<accession>A0A560FKA5</accession>
<gene>
    <name evidence="2" type="ORF">FBZ89_104290</name>
</gene>
<comment type="caution">
    <text evidence="2">The sequence shown here is derived from an EMBL/GenBank/DDBJ whole genome shotgun (WGS) entry which is preliminary data.</text>
</comment>
<dbReference type="AlphaFoldDB" id="A0A560FKA5"/>
<dbReference type="OrthoDB" id="7348747at2"/>
<dbReference type="EMBL" id="VITN01000004">
    <property type="protein sequence ID" value="TWB22042.1"/>
    <property type="molecule type" value="Genomic_DNA"/>
</dbReference>
<dbReference type="RefSeq" id="WP_145749681.1">
    <property type="nucleotide sequence ID" value="NZ_VITN01000004.1"/>
</dbReference>